<gene>
    <name evidence="1" type="ORF">ACFQ3W_22820</name>
</gene>
<dbReference type="RefSeq" id="WP_379321543.1">
    <property type="nucleotide sequence ID" value="NZ_JBHTLM010000025.1"/>
</dbReference>
<evidence type="ECO:0000313" key="1">
    <source>
        <dbReference type="EMBL" id="MFD1179116.1"/>
    </source>
</evidence>
<comment type="caution">
    <text evidence="1">The sequence shown here is derived from an EMBL/GenBank/DDBJ whole genome shotgun (WGS) entry which is preliminary data.</text>
</comment>
<protein>
    <recommendedName>
        <fullName evidence="3">Bypass of forespore C C-terminal domain-containing protein</fullName>
    </recommendedName>
</protein>
<evidence type="ECO:0008006" key="3">
    <source>
        <dbReference type="Google" id="ProtNLM"/>
    </source>
</evidence>
<reference evidence="2" key="1">
    <citation type="journal article" date="2019" name="Int. J. Syst. Evol. Microbiol.">
        <title>The Global Catalogue of Microorganisms (GCM) 10K type strain sequencing project: providing services to taxonomists for standard genome sequencing and annotation.</title>
        <authorList>
            <consortium name="The Broad Institute Genomics Platform"/>
            <consortium name="The Broad Institute Genome Sequencing Center for Infectious Disease"/>
            <person name="Wu L."/>
            <person name="Ma J."/>
        </authorList>
    </citation>
    <scope>NUCLEOTIDE SEQUENCE [LARGE SCALE GENOMIC DNA]</scope>
    <source>
        <strain evidence="2">CCUG 59189</strain>
    </source>
</reference>
<name>A0ABW3S427_9BACL</name>
<dbReference type="Proteomes" id="UP001597262">
    <property type="component" value="Unassembled WGS sequence"/>
</dbReference>
<proteinExistence type="predicted"/>
<sequence length="191" mass="21286">MKKRNHFGFIGLLILLAVSIMVLLNSQEGKADKHTKYLMSSAKIIASQDFKDLDTSAEFIVKGTKDHVMERILNKTSEGEVINYGTKSVIKINKVYKTADENITEGSEMIVQENGAIEETEDGTVIYGVEADPDIYFIKGVYYGKVPLKNADKIQSVDEASPESLQYMGESAKSSRVLDQIFSDALNKYKD</sequence>
<keyword evidence="2" id="KW-1185">Reference proteome</keyword>
<organism evidence="1 2">
    <name type="scientific">Paenibacillus puldeungensis</name>
    <dbReference type="NCBI Taxonomy" id="696536"/>
    <lineage>
        <taxon>Bacteria</taxon>
        <taxon>Bacillati</taxon>
        <taxon>Bacillota</taxon>
        <taxon>Bacilli</taxon>
        <taxon>Bacillales</taxon>
        <taxon>Paenibacillaceae</taxon>
        <taxon>Paenibacillus</taxon>
    </lineage>
</organism>
<evidence type="ECO:0000313" key="2">
    <source>
        <dbReference type="Proteomes" id="UP001597262"/>
    </source>
</evidence>
<dbReference type="EMBL" id="JBHTLM010000025">
    <property type="protein sequence ID" value="MFD1179116.1"/>
    <property type="molecule type" value="Genomic_DNA"/>
</dbReference>
<accession>A0ABW3S427</accession>